<keyword evidence="1" id="KW-0472">Membrane</keyword>
<keyword evidence="1" id="KW-1133">Transmembrane helix</keyword>
<name>A0AAE0J3J2_9PEZI</name>
<dbReference type="Proteomes" id="UP001286456">
    <property type="component" value="Unassembled WGS sequence"/>
</dbReference>
<dbReference type="EMBL" id="JAUEPO010000001">
    <property type="protein sequence ID" value="KAK3336218.1"/>
    <property type="molecule type" value="Genomic_DNA"/>
</dbReference>
<evidence type="ECO:0000313" key="2">
    <source>
        <dbReference type="EMBL" id="KAK3336218.1"/>
    </source>
</evidence>
<evidence type="ECO:0008006" key="4">
    <source>
        <dbReference type="Google" id="ProtNLM"/>
    </source>
</evidence>
<gene>
    <name evidence="2" type="ORF">B0T19DRAFT_32964</name>
</gene>
<feature type="transmembrane region" description="Helical" evidence="1">
    <location>
        <begin position="104"/>
        <end position="122"/>
    </location>
</feature>
<reference evidence="2" key="2">
    <citation type="submission" date="2023-06" db="EMBL/GenBank/DDBJ databases">
        <authorList>
            <consortium name="Lawrence Berkeley National Laboratory"/>
            <person name="Haridas S."/>
            <person name="Hensen N."/>
            <person name="Bonometti L."/>
            <person name="Westerberg I."/>
            <person name="Brannstrom I.O."/>
            <person name="Guillou S."/>
            <person name="Cros-Aarteil S."/>
            <person name="Calhoun S."/>
            <person name="Kuo A."/>
            <person name="Mondo S."/>
            <person name="Pangilinan J."/>
            <person name="Riley R."/>
            <person name="Labutti K."/>
            <person name="Andreopoulos B."/>
            <person name="Lipzen A."/>
            <person name="Chen C."/>
            <person name="Yanf M."/>
            <person name="Daum C."/>
            <person name="Ng V."/>
            <person name="Clum A."/>
            <person name="Steindorff A."/>
            <person name="Ohm R."/>
            <person name="Martin F."/>
            <person name="Silar P."/>
            <person name="Natvig D."/>
            <person name="Lalanne C."/>
            <person name="Gautier V."/>
            <person name="Ament-Velasquez S.L."/>
            <person name="Kruys A."/>
            <person name="Hutchinson M.I."/>
            <person name="Powell A.J."/>
            <person name="Barry K."/>
            <person name="Miller A.N."/>
            <person name="Grigoriev I.V."/>
            <person name="Debuchy R."/>
            <person name="Gladieux P."/>
            <person name="Thoren M.H."/>
            <person name="Johannesson H."/>
        </authorList>
    </citation>
    <scope>NUCLEOTIDE SEQUENCE</scope>
    <source>
        <strain evidence="2">SMH4131-1</strain>
    </source>
</reference>
<proteinExistence type="predicted"/>
<feature type="transmembrane region" description="Helical" evidence="1">
    <location>
        <begin position="21"/>
        <end position="39"/>
    </location>
</feature>
<organism evidence="2 3">
    <name type="scientific">Cercophora scortea</name>
    <dbReference type="NCBI Taxonomy" id="314031"/>
    <lineage>
        <taxon>Eukaryota</taxon>
        <taxon>Fungi</taxon>
        <taxon>Dikarya</taxon>
        <taxon>Ascomycota</taxon>
        <taxon>Pezizomycotina</taxon>
        <taxon>Sordariomycetes</taxon>
        <taxon>Sordariomycetidae</taxon>
        <taxon>Sordariales</taxon>
        <taxon>Lasiosphaeriaceae</taxon>
        <taxon>Cercophora</taxon>
    </lineage>
</organism>
<accession>A0AAE0J3J2</accession>
<keyword evidence="3" id="KW-1185">Reference proteome</keyword>
<evidence type="ECO:0000256" key="1">
    <source>
        <dbReference type="SAM" id="Phobius"/>
    </source>
</evidence>
<comment type="caution">
    <text evidence="2">The sequence shown here is derived from an EMBL/GenBank/DDBJ whole genome shotgun (WGS) entry which is preliminary data.</text>
</comment>
<protein>
    <recommendedName>
        <fullName evidence="4">Transmembrane protein</fullName>
    </recommendedName>
</protein>
<reference evidence="2" key="1">
    <citation type="journal article" date="2023" name="Mol. Phylogenet. Evol.">
        <title>Genome-scale phylogeny and comparative genomics of the fungal order Sordariales.</title>
        <authorList>
            <person name="Hensen N."/>
            <person name="Bonometti L."/>
            <person name="Westerberg I."/>
            <person name="Brannstrom I.O."/>
            <person name="Guillou S."/>
            <person name="Cros-Aarteil S."/>
            <person name="Calhoun S."/>
            <person name="Haridas S."/>
            <person name="Kuo A."/>
            <person name="Mondo S."/>
            <person name="Pangilinan J."/>
            <person name="Riley R."/>
            <person name="LaButti K."/>
            <person name="Andreopoulos B."/>
            <person name="Lipzen A."/>
            <person name="Chen C."/>
            <person name="Yan M."/>
            <person name="Daum C."/>
            <person name="Ng V."/>
            <person name="Clum A."/>
            <person name="Steindorff A."/>
            <person name="Ohm R.A."/>
            <person name="Martin F."/>
            <person name="Silar P."/>
            <person name="Natvig D.O."/>
            <person name="Lalanne C."/>
            <person name="Gautier V."/>
            <person name="Ament-Velasquez S.L."/>
            <person name="Kruys A."/>
            <person name="Hutchinson M.I."/>
            <person name="Powell A.J."/>
            <person name="Barry K."/>
            <person name="Miller A.N."/>
            <person name="Grigoriev I.V."/>
            <person name="Debuchy R."/>
            <person name="Gladieux P."/>
            <person name="Hiltunen Thoren M."/>
            <person name="Johannesson H."/>
        </authorList>
    </citation>
    <scope>NUCLEOTIDE SEQUENCE</scope>
    <source>
        <strain evidence="2">SMH4131-1</strain>
    </source>
</reference>
<evidence type="ECO:0000313" key="3">
    <source>
        <dbReference type="Proteomes" id="UP001286456"/>
    </source>
</evidence>
<dbReference type="AlphaFoldDB" id="A0AAE0J3J2"/>
<sequence>MRKTRNLVLSGASVQIRPATDLFLSFLPCNYFLFASFVFRTAPLRMRLESAVVSFPFSCSDVYVTQILPHFQLKTQHTHETGSLKKSQSRATGSTNRTLLSREYMSFFIYLSVYLAIIYYISARGISSHSRFVFHIKTEKEKHTCFFASRGATHSLPGETMIWKRKGI</sequence>
<keyword evidence="1" id="KW-0812">Transmembrane</keyword>